<reference evidence="1 2" key="1">
    <citation type="submission" date="2014-06" db="EMBL/GenBank/DDBJ databases">
        <title>Whole Genome Sequences of Three Symbiotic Endozoicomonas Bacteria.</title>
        <authorList>
            <person name="Neave M.J."/>
            <person name="Apprill A."/>
            <person name="Voolstra C.R."/>
        </authorList>
    </citation>
    <scope>NUCLEOTIDE SEQUENCE [LARGE SCALE GENOMIC DNA]</scope>
    <source>
        <strain evidence="1 2">LMG 24815</strain>
    </source>
</reference>
<keyword evidence="2" id="KW-1185">Reference proteome</keyword>
<dbReference type="AlphaFoldDB" id="A0A081MZ81"/>
<dbReference type="EMBL" id="JOKG01000007">
    <property type="protein sequence ID" value="KEQ11504.1"/>
    <property type="molecule type" value="Genomic_DNA"/>
</dbReference>
<evidence type="ECO:0000313" key="1">
    <source>
        <dbReference type="EMBL" id="KEQ11504.1"/>
    </source>
</evidence>
<gene>
    <name evidence="1" type="ORF">GZ77_25785</name>
</gene>
<proteinExistence type="predicted"/>
<accession>A0A081MZ81</accession>
<name>A0A081MZ81_9GAMM</name>
<organism evidence="1 2">
    <name type="scientific">Endozoicomonas montiporae</name>
    <dbReference type="NCBI Taxonomy" id="1027273"/>
    <lineage>
        <taxon>Bacteria</taxon>
        <taxon>Pseudomonadati</taxon>
        <taxon>Pseudomonadota</taxon>
        <taxon>Gammaproteobacteria</taxon>
        <taxon>Oceanospirillales</taxon>
        <taxon>Endozoicomonadaceae</taxon>
        <taxon>Endozoicomonas</taxon>
    </lineage>
</organism>
<evidence type="ECO:0000313" key="2">
    <source>
        <dbReference type="Proteomes" id="UP000028006"/>
    </source>
</evidence>
<dbReference type="eggNOG" id="ENOG50334PS">
    <property type="taxonomic scope" value="Bacteria"/>
</dbReference>
<dbReference type="Proteomes" id="UP000028006">
    <property type="component" value="Unassembled WGS sequence"/>
</dbReference>
<comment type="caution">
    <text evidence="1">The sequence shown here is derived from an EMBL/GenBank/DDBJ whole genome shotgun (WGS) entry which is preliminary data.</text>
</comment>
<sequence>MWHRNLDKIEGCLYRLYHTSKEVDSFEELTVIFGRTYPLISYLLFIKDRSQFLSISPHYMDRAFELLGAEFKTSHQCSWENYFVYL</sequence>
<protein>
    <submittedName>
        <fullName evidence="1">Uncharacterized protein</fullName>
    </submittedName>
</protein>